<gene>
    <name evidence="2" type="ORF">BpHYR1_051990</name>
</gene>
<organism evidence="2 3">
    <name type="scientific">Brachionus plicatilis</name>
    <name type="common">Marine rotifer</name>
    <name type="synonym">Brachionus muelleri</name>
    <dbReference type="NCBI Taxonomy" id="10195"/>
    <lineage>
        <taxon>Eukaryota</taxon>
        <taxon>Metazoa</taxon>
        <taxon>Spiralia</taxon>
        <taxon>Gnathifera</taxon>
        <taxon>Rotifera</taxon>
        <taxon>Eurotatoria</taxon>
        <taxon>Monogononta</taxon>
        <taxon>Pseudotrocha</taxon>
        <taxon>Ploima</taxon>
        <taxon>Brachionidae</taxon>
        <taxon>Brachionus</taxon>
    </lineage>
</organism>
<dbReference type="EMBL" id="REGN01004012">
    <property type="protein sequence ID" value="RNA19631.1"/>
    <property type="molecule type" value="Genomic_DNA"/>
</dbReference>
<dbReference type="AlphaFoldDB" id="A0A3M7R889"/>
<feature type="region of interest" description="Disordered" evidence="1">
    <location>
        <begin position="1"/>
        <end position="25"/>
    </location>
</feature>
<accession>A0A3M7R889</accession>
<evidence type="ECO:0000256" key="1">
    <source>
        <dbReference type="SAM" id="MobiDB-lite"/>
    </source>
</evidence>
<proteinExistence type="predicted"/>
<dbReference type="Proteomes" id="UP000276133">
    <property type="component" value="Unassembled WGS sequence"/>
</dbReference>
<feature type="compositionally biased region" description="Acidic residues" evidence="1">
    <location>
        <begin position="10"/>
        <end position="21"/>
    </location>
</feature>
<evidence type="ECO:0000313" key="2">
    <source>
        <dbReference type="EMBL" id="RNA19631.1"/>
    </source>
</evidence>
<sequence length="77" mass="8792">MSQIIKSDEANDGNDTEDDFDSPTTRFLFDLKPHPDIYTEYRIKTTATLLGVDYHGGNFTMTSSRIIPLKADPYYPE</sequence>
<protein>
    <submittedName>
        <fullName evidence="2">Uncharacterized protein</fullName>
    </submittedName>
</protein>
<keyword evidence="3" id="KW-1185">Reference proteome</keyword>
<evidence type="ECO:0000313" key="3">
    <source>
        <dbReference type="Proteomes" id="UP000276133"/>
    </source>
</evidence>
<comment type="caution">
    <text evidence="2">The sequence shown here is derived from an EMBL/GenBank/DDBJ whole genome shotgun (WGS) entry which is preliminary data.</text>
</comment>
<reference evidence="2 3" key="1">
    <citation type="journal article" date="2018" name="Sci. Rep.">
        <title>Genomic signatures of local adaptation to the degree of environmental predictability in rotifers.</title>
        <authorList>
            <person name="Franch-Gras L."/>
            <person name="Hahn C."/>
            <person name="Garcia-Roger E.M."/>
            <person name="Carmona M.J."/>
            <person name="Serra M."/>
            <person name="Gomez A."/>
        </authorList>
    </citation>
    <scope>NUCLEOTIDE SEQUENCE [LARGE SCALE GENOMIC DNA]</scope>
    <source>
        <strain evidence="2">HYR1</strain>
    </source>
</reference>
<name>A0A3M7R889_BRAPC</name>